<dbReference type="InterPro" id="IPR036881">
    <property type="entry name" value="Glyco_hydro_3_C_sf"/>
</dbReference>
<dbReference type="InterPro" id="IPR050288">
    <property type="entry name" value="Cellulose_deg_GH3"/>
</dbReference>
<dbReference type="SUPFAM" id="SSF51445">
    <property type="entry name" value="(Trans)glycosidases"/>
    <property type="match status" value="1"/>
</dbReference>
<evidence type="ECO:0000259" key="7">
    <source>
        <dbReference type="SMART" id="SM01217"/>
    </source>
</evidence>
<evidence type="ECO:0000256" key="1">
    <source>
        <dbReference type="ARBA" id="ARBA00005336"/>
    </source>
</evidence>
<evidence type="ECO:0000313" key="8">
    <source>
        <dbReference type="EMBL" id="SHE25846.1"/>
    </source>
</evidence>
<dbReference type="Gene3D" id="3.20.20.300">
    <property type="entry name" value="Glycoside hydrolase, family 3, N-terminal domain"/>
    <property type="match status" value="1"/>
</dbReference>
<dbReference type="InterPro" id="IPR036962">
    <property type="entry name" value="Glyco_hydro_3_N_sf"/>
</dbReference>
<dbReference type="InterPro" id="IPR002772">
    <property type="entry name" value="Glyco_hydro_3_C"/>
</dbReference>
<comment type="similarity">
    <text evidence="1 4">Belongs to the glycosyl hydrolase 3 family.</text>
</comment>
<feature type="compositionally biased region" description="Low complexity" evidence="5">
    <location>
        <begin position="7"/>
        <end position="19"/>
    </location>
</feature>
<keyword evidence="6" id="KW-0472">Membrane</keyword>
<dbReference type="Proteomes" id="UP000184291">
    <property type="component" value="Unassembled WGS sequence"/>
</dbReference>
<feature type="transmembrane region" description="Helical" evidence="6">
    <location>
        <begin position="73"/>
        <end position="95"/>
    </location>
</feature>
<dbReference type="PANTHER" id="PTHR42715">
    <property type="entry name" value="BETA-GLUCOSIDASE"/>
    <property type="match status" value="1"/>
</dbReference>
<dbReference type="GO" id="GO:0004553">
    <property type="term" value="F:hydrolase activity, hydrolyzing O-glycosyl compounds"/>
    <property type="evidence" value="ECO:0007669"/>
    <property type="project" value="InterPro"/>
</dbReference>
<accession>A0A1M4S0S9</accession>
<keyword evidence="6" id="KW-1133">Transmembrane helix</keyword>
<dbReference type="GO" id="GO:0005975">
    <property type="term" value="P:carbohydrate metabolic process"/>
    <property type="evidence" value="ECO:0007669"/>
    <property type="project" value="InterPro"/>
</dbReference>
<reference evidence="9" key="1">
    <citation type="submission" date="2016-09" db="EMBL/GenBank/DDBJ databases">
        <authorList>
            <person name="Strepis N."/>
        </authorList>
    </citation>
    <scope>NUCLEOTIDE SEQUENCE [LARGE SCALE GENOMIC DNA]</scope>
</reference>
<evidence type="ECO:0000256" key="4">
    <source>
        <dbReference type="RuleBase" id="RU361161"/>
    </source>
</evidence>
<dbReference type="InterPro" id="IPR013783">
    <property type="entry name" value="Ig-like_fold"/>
</dbReference>
<dbReference type="InterPro" id="IPR001764">
    <property type="entry name" value="Glyco_hydro_3_N"/>
</dbReference>
<evidence type="ECO:0000313" key="9">
    <source>
        <dbReference type="Proteomes" id="UP000184291"/>
    </source>
</evidence>
<feature type="transmembrane region" description="Helical" evidence="6">
    <location>
        <begin position="1018"/>
        <end position="1039"/>
    </location>
</feature>
<evidence type="ECO:0000256" key="5">
    <source>
        <dbReference type="SAM" id="MobiDB-lite"/>
    </source>
</evidence>
<keyword evidence="2 4" id="KW-0378">Hydrolase</keyword>
<dbReference type="AlphaFoldDB" id="A0A1M4S0S9"/>
<dbReference type="SMART" id="SM01217">
    <property type="entry name" value="Fn3_like"/>
    <property type="match status" value="1"/>
</dbReference>
<evidence type="ECO:0000256" key="2">
    <source>
        <dbReference type="ARBA" id="ARBA00022801"/>
    </source>
</evidence>
<dbReference type="Gene3D" id="2.60.40.10">
    <property type="entry name" value="Immunoglobulins"/>
    <property type="match status" value="1"/>
</dbReference>
<dbReference type="Pfam" id="PF01915">
    <property type="entry name" value="Glyco_hydro_3_C"/>
    <property type="match status" value="1"/>
</dbReference>
<dbReference type="SUPFAM" id="SSF52279">
    <property type="entry name" value="Beta-D-glucan exohydrolase, C-terminal domain"/>
    <property type="match status" value="1"/>
</dbReference>
<dbReference type="Pfam" id="PF00933">
    <property type="entry name" value="Glyco_hydro_3"/>
    <property type="match status" value="1"/>
</dbReference>
<dbReference type="Pfam" id="PF14310">
    <property type="entry name" value="Fn3-like"/>
    <property type="match status" value="1"/>
</dbReference>
<dbReference type="InterPro" id="IPR017853">
    <property type="entry name" value="GH"/>
</dbReference>
<dbReference type="InterPro" id="IPR019800">
    <property type="entry name" value="Glyco_hydro_3_AS"/>
</dbReference>
<feature type="transmembrane region" description="Helical" evidence="6">
    <location>
        <begin position="40"/>
        <end position="61"/>
    </location>
</feature>
<feature type="region of interest" description="Disordered" evidence="5">
    <location>
        <begin position="1"/>
        <end position="31"/>
    </location>
</feature>
<dbReference type="PROSITE" id="PS00775">
    <property type="entry name" value="GLYCOSYL_HYDROL_F3"/>
    <property type="match status" value="1"/>
</dbReference>
<feature type="transmembrane region" description="Helical" evidence="6">
    <location>
        <begin position="107"/>
        <end position="128"/>
    </location>
</feature>
<dbReference type="STRING" id="1892869.ACGLYG10_2083"/>
<keyword evidence="4" id="KW-0326">Glycosidase</keyword>
<keyword evidence="9" id="KW-1185">Reference proteome</keyword>
<gene>
    <name evidence="8" type="ORF">ACGLYG10_2083</name>
</gene>
<evidence type="ECO:0000256" key="3">
    <source>
        <dbReference type="ARBA" id="ARBA00023277"/>
    </source>
</evidence>
<feature type="domain" description="Fibronectin type III-like" evidence="7">
    <location>
        <begin position="526"/>
        <end position="604"/>
    </location>
</feature>
<dbReference type="InterPro" id="IPR026891">
    <property type="entry name" value="Fn3-like"/>
</dbReference>
<dbReference type="PANTHER" id="PTHR42715:SF10">
    <property type="entry name" value="BETA-GLUCOSIDASE"/>
    <property type="match status" value="1"/>
</dbReference>
<evidence type="ECO:0000256" key="6">
    <source>
        <dbReference type="SAM" id="Phobius"/>
    </source>
</evidence>
<keyword evidence="3" id="KW-0119">Carbohydrate metabolism</keyword>
<protein>
    <recommendedName>
        <fullName evidence="7">Fibronectin type III-like domain-containing protein</fullName>
    </recommendedName>
</protein>
<sequence length="1053" mass="113454">MGANDGPLAAAPTTDALPPSRKPLWARPERPEPNLSKETIVLQLIINILTPILGGMGVSSADVETYVHNCAGYIYALLAIILVAIAVAIGAHWLAKKGDRHLWRWGAGLTAVVAVVVIGNLVVFGPLYSTVSILVNARGSVSDASRAASEEIIGRVGDEGFVLAENDDDLLPLPAETTSLNVFGWASTVPIYGGTGSGAADMSNATGVLDSLHDAGYTTNDTLTSLYTSYRDSREVQETGTIGFTDWTLPEPTADAYTDEVLDEAKSFSDTAVVVLSRSGGEGQDLPTDMKAVIDGDYAKMAETVAGGNERYSYFNAEYTNNGDYDDFEAGEHYLQLSRTEKDMLQIVNDNFSQVIVLINSNNTMELDWLDDYPSIKSVLLAPGTGQNAMGALGRILSGEVNPSGHTVDMFVNDLTATPAYNNYGNFTYTNVDDLVEQYTAADPGFQGVLGRVSYNEGIYVGYRYYETAHDDAVEGFDYDAAVRYPFGYGLSYTDFTHEITAFNADGDDVQVTVTVTNTGDVAGKDVVELYSTPPYTDGGIEKASVNLVDFAKTELLDPGATQAIDFVIPKEELASYDSSALKTADGGYVLEAGEYTISARSDSHTVLDSETFTVDADVDYSAEGRASDFEVATNRFEDYSAGGVTYLSRAGGFANYDEATAAPSAEDLTMTEEEKAFIDSYSVANYNPADHEDPDAVMPTTGADGDLSLRDMTGLAYDDEQWEQLLDQLTVEEMSELVAVGGFQTVGIGSIDKRATLDSDGPAGLNDWVIGVMGTPYPAEVLIAQTWNTELAGEVGGGIAQEYADAHIYGWYGPAMNTHRTAFGGRNFEYYSEDGVLAGRIASATTNAAAAKGVYGYIKHFVMNDQEINRCTLLQTYATEQTMREIYMKPFEIVVKNRAEGPYAVMSSFNFIGNRYAGANADLLNGVLRDEWGFEGMVLTDWYGSYGYQITMDSVLNGNDIMLGMGSQARSEIENPDSPTMVTALRQASKNVLYTVANSGNYTVEPDDSGLDRLTTMAIIIDAVTGLLCVGAMTAVVLRWRSKRAKARASAD</sequence>
<name>A0A1M4S0S9_9ACTO</name>
<dbReference type="EMBL" id="FQTT01000012">
    <property type="protein sequence ID" value="SHE25846.1"/>
    <property type="molecule type" value="Genomic_DNA"/>
</dbReference>
<keyword evidence="6" id="KW-0812">Transmembrane</keyword>
<dbReference type="PRINTS" id="PR00133">
    <property type="entry name" value="GLHYDRLASE3"/>
</dbReference>
<dbReference type="Gene3D" id="3.40.50.1700">
    <property type="entry name" value="Glycoside hydrolase family 3 C-terminal domain"/>
    <property type="match status" value="1"/>
</dbReference>
<proteinExistence type="inferred from homology"/>
<organism evidence="8 9">
    <name type="scientific">Actinomyces glycerinitolerans</name>
    <dbReference type="NCBI Taxonomy" id="1892869"/>
    <lineage>
        <taxon>Bacteria</taxon>
        <taxon>Bacillati</taxon>
        <taxon>Actinomycetota</taxon>
        <taxon>Actinomycetes</taxon>
        <taxon>Actinomycetales</taxon>
        <taxon>Actinomycetaceae</taxon>
        <taxon>Actinomyces</taxon>
    </lineage>
</organism>